<proteinExistence type="predicted"/>
<evidence type="ECO:0000313" key="2">
    <source>
        <dbReference type="EMBL" id="SEO24089.1"/>
    </source>
</evidence>
<dbReference type="SUPFAM" id="SSF50044">
    <property type="entry name" value="SH3-domain"/>
    <property type="match status" value="1"/>
</dbReference>
<dbReference type="OrthoDB" id="9798982at2"/>
<dbReference type="Gene3D" id="2.30.30.40">
    <property type="entry name" value="SH3 Domains"/>
    <property type="match status" value="1"/>
</dbReference>
<keyword evidence="3" id="KW-1185">Reference proteome</keyword>
<accession>A0A1H8N3J9</accession>
<organism evidence="2 3">
    <name type="scientific">Flavobacterium sinopsychrotolerans</name>
    <dbReference type="NCBI Taxonomy" id="604089"/>
    <lineage>
        <taxon>Bacteria</taxon>
        <taxon>Pseudomonadati</taxon>
        <taxon>Bacteroidota</taxon>
        <taxon>Flavobacteriia</taxon>
        <taxon>Flavobacteriales</taxon>
        <taxon>Flavobacteriaceae</taxon>
        <taxon>Flavobacterium</taxon>
    </lineage>
</organism>
<dbReference type="InterPro" id="IPR036028">
    <property type="entry name" value="SH3-like_dom_sf"/>
</dbReference>
<sequence length="302" mass="35055">MKYRVATPSLNLRDFPATQDNSKILIQIPFRHTVKLIEKTASDWWKVKLLNTEKEGFVFSKDIELVDETNQKSMDIEVPNFEPGTKASLDSKEETYKPIGDPSIPFRDLTSLESKFTSIQNIIKALDVSKSFRYQKDASDTYCNIYTFDYCFFAKVYIPRLRWTDTAIEQLEKGNEVALVFDETVRPFYSNYIYDWFLQSGSEFGWERIDDVDELQKKVNATGGVGIICAKRFILNKSGHIVVVVPETDTDKAFRKDGKVIYPLQSQAGADNYNYFSEIRKDWWDNKDPEKGYAAAIFYYHE</sequence>
<dbReference type="Proteomes" id="UP000198657">
    <property type="component" value="Unassembled WGS sequence"/>
</dbReference>
<name>A0A1H8N3J9_9FLAO</name>
<dbReference type="InterPro" id="IPR003646">
    <property type="entry name" value="SH3-like_bac-type"/>
</dbReference>
<dbReference type="EMBL" id="FODN01000004">
    <property type="protein sequence ID" value="SEO24089.1"/>
    <property type="molecule type" value="Genomic_DNA"/>
</dbReference>
<gene>
    <name evidence="2" type="ORF">SAMN04487942_2184</name>
</gene>
<protein>
    <submittedName>
        <fullName evidence="2">SH3 domain-containing protein</fullName>
    </submittedName>
</protein>
<feature type="domain" description="SH3b" evidence="1">
    <location>
        <begin position="1"/>
        <end position="67"/>
    </location>
</feature>
<evidence type="ECO:0000313" key="3">
    <source>
        <dbReference type="Proteomes" id="UP000198657"/>
    </source>
</evidence>
<dbReference type="PROSITE" id="PS51781">
    <property type="entry name" value="SH3B"/>
    <property type="match status" value="1"/>
</dbReference>
<reference evidence="3" key="1">
    <citation type="submission" date="2016-10" db="EMBL/GenBank/DDBJ databases">
        <authorList>
            <person name="Varghese N."/>
            <person name="Submissions S."/>
        </authorList>
    </citation>
    <scope>NUCLEOTIDE SEQUENCE [LARGE SCALE GENOMIC DNA]</scope>
    <source>
        <strain evidence="3">CGMCC 1.8704</strain>
    </source>
</reference>
<evidence type="ECO:0000259" key="1">
    <source>
        <dbReference type="PROSITE" id="PS51781"/>
    </source>
</evidence>
<dbReference type="AlphaFoldDB" id="A0A1H8N3J9"/>
<dbReference type="Pfam" id="PF08239">
    <property type="entry name" value="SH3_3"/>
    <property type="match status" value="1"/>
</dbReference>
<dbReference type="RefSeq" id="WP_091170820.1">
    <property type="nucleotide sequence ID" value="NZ_CBCSFM010000011.1"/>
</dbReference>
<dbReference type="Gene3D" id="3.90.1720.10">
    <property type="entry name" value="endopeptidase domain like (from Nostoc punctiforme)"/>
    <property type="match status" value="1"/>
</dbReference>